<dbReference type="PANTHER" id="PTHR38445:SF7">
    <property type="entry name" value="GNTR-FAMILY TRANSCRIPTIONAL REGULATOR"/>
    <property type="match status" value="1"/>
</dbReference>
<organism evidence="5 6">
    <name type="scientific">Lactiplantibacillus daoliensis</name>
    <dbReference type="NCBI Taxonomy" id="2559916"/>
    <lineage>
        <taxon>Bacteria</taxon>
        <taxon>Bacillati</taxon>
        <taxon>Bacillota</taxon>
        <taxon>Bacilli</taxon>
        <taxon>Lactobacillales</taxon>
        <taxon>Lactobacillaceae</taxon>
        <taxon>Lactiplantibacillus</taxon>
    </lineage>
</organism>
<protein>
    <submittedName>
        <fullName evidence="5">GntR family transcriptional regulator</fullName>
    </submittedName>
</protein>
<dbReference type="CDD" id="cd07377">
    <property type="entry name" value="WHTH_GntR"/>
    <property type="match status" value="1"/>
</dbReference>
<feature type="domain" description="HTH gntR-type" evidence="4">
    <location>
        <begin position="10"/>
        <end position="78"/>
    </location>
</feature>
<dbReference type="SUPFAM" id="SSF46785">
    <property type="entry name" value="Winged helix' DNA-binding domain"/>
    <property type="match status" value="1"/>
</dbReference>
<dbReference type="InterPro" id="IPR036390">
    <property type="entry name" value="WH_DNA-bd_sf"/>
</dbReference>
<evidence type="ECO:0000256" key="1">
    <source>
        <dbReference type="ARBA" id="ARBA00023015"/>
    </source>
</evidence>
<dbReference type="InterPro" id="IPR036388">
    <property type="entry name" value="WH-like_DNA-bd_sf"/>
</dbReference>
<dbReference type="Gene3D" id="1.10.10.10">
    <property type="entry name" value="Winged helix-like DNA-binding domain superfamily/Winged helix DNA-binding domain"/>
    <property type="match status" value="1"/>
</dbReference>
<dbReference type="EMBL" id="JBHSSB010000003">
    <property type="protein sequence ID" value="MFC6293679.1"/>
    <property type="molecule type" value="Genomic_DNA"/>
</dbReference>
<name>A0ABW1UD85_9LACO</name>
<dbReference type="RefSeq" id="WP_137607927.1">
    <property type="nucleotide sequence ID" value="NZ_BJDH01000009.1"/>
</dbReference>
<evidence type="ECO:0000259" key="4">
    <source>
        <dbReference type="PROSITE" id="PS50949"/>
    </source>
</evidence>
<evidence type="ECO:0000313" key="6">
    <source>
        <dbReference type="Proteomes" id="UP001596227"/>
    </source>
</evidence>
<dbReference type="Proteomes" id="UP001596227">
    <property type="component" value="Unassembled WGS sequence"/>
</dbReference>
<keyword evidence="2" id="KW-0238">DNA-binding</keyword>
<sequence length="120" mass="13159">MVVINHDSGQPYYAQLVAGLKREIVQGILQADDQLPSVREMAKQHLLNPNTVSKAYKQLETQQVIRTVPGKGTYVNAMDATVAQADLQLKLQQLVAEASQAGITIADLITWLTKMEGQSL</sequence>
<keyword evidence="6" id="KW-1185">Reference proteome</keyword>
<reference evidence="6" key="1">
    <citation type="journal article" date="2019" name="Int. J. Syst. Evol. Microbiol.">
        <title>The Global Catalogue of Microorganisms (GCM) 10K type strain sequencing project: providing services to taxonomists for standard genome sequencing and annotation.</title>
        <authorList>
            <consortium name="The Broad Institute Genomics Platform"/>
            <consortium name="The Broad Institute Genome Sequencing Center for Infectious Disease"/>
            <person name="Wu L."/>
            <person name="Ma J."/>
        </authorList>
    </citation>
    <scope>NUCLEOTIDE SEQUENCE [LARGE SCALE GENOMIC DNA]</scope>
    <source>
        <strain evidence="6">CCM 8934</strain>
    </source>
</reference>
<evidence type="ECO:0000313" key="5">
    <source>
        <dbReference type="EMBL" id="MFC6293679.1"/>
    </source>
</evidence>
<dbReference type="SMART" id="SM00345">
    <property type="entry name" value="HTH_GNTR"/>
    <property type="match status" value="1"/>
</dbReference>
<comment type="caution">
    <text evidence="5">The sequence shown here is derived from an EMBL/GenBank/DDBJ whole genome shotgun (WGS) entry which is preliminary data.</text>
</comment>
<accession>A0ABW1UD85</accession>
<dbReference type="Pfam" id="PF00392">
    <property type="entry name" value="GntR"/>
    <property type="match status" value="1"/>
</dbReference>
<proteinExistence type="predicted"/>
<dbReference type="PANTHER" id="PTHR38445">
    <property type="entry name" value="HTH-TYPE TRANSCRIPTIONAL REPRESSOR YTRA"/>
    <property type="match status" value="1"/>
</dbReference>
<evidence type="ECO:0000256" key="2">
    <source>
        <dbReference type="ARBA" id="ARBA00023125"/>
    </source>
</evidence>
<dbReference type="PROSITE" id="PS50949">
    <property type="entry name" value="HTH_GNTR"/>
    <property type="match status" value="1"/>
</dbReference>
<gene>
    <name evidence="5" type="ORF">ACFQH1_00230</name>
</gene>
<keyword evidence="3" id="KW-0804">Transcription</keyword>
<dbReference type="InterPro" id="IPR000524">
    <property type="entry name" value="Tscrpt_reg_HTH_GntR"/>
</dbReference>
<evidence type="ECO:0000256" key="3">
    <source>
        <dbReference type="ARBA" id="ARBA00023163"/>
    </source>
</evidence>
<keyword evidence="1" id="KW-0805">Transcription regulation</keyword>